<sequence length="251" mass="27754">MTETAKKRRDTAIVSTFFDWQKRFRERLLVHPASQKNPRLFCLGFILSDMFDWQNFDCHPSRENLAAKLGVTVTQVSTLTKELANMGFLHVKRRRNTSAIYVGQMPQEVNSSSLPNGVTSHVTDDQENKSSALRKSSVVDFGKSSGLVPNVVRNVGFDVGGGAHAPAAPSVFTVADLDRLSDDVFIPPAAAKAARADIIEFLIRDAVFKIEAAEVIGPLLDRGTLTKRISREITDEIDRGDDVQEILEGLR</sequence>
<gene>
    <name evidence="1" type="ORF">AGR13a_Cc30160</name>
</gene>
<evidence type="ECO:0000313" key="2">
    <source>
        <dbReference type="Proteomes" id="UP000191812"/>
    </source>
</evidence>
<dbReference type="Gene3D" id="1.10.10.10">
    <property type="entry name" value="Winged helix-like DNA-binding domain superfamily/Winged helix DNA-binding domain"/>
    <property type="match status" value="1"/>
</dbReference>
<dbReference type="EMBL" id="FBWH01000023">
    <property type="protein sequence ID" value="CUX31928.1"/>
    <property type="molecule type" value="Genomic_DNA"/>
</dbReference>
<comment type="caution">
    <text evidence="1">The sequence shown here is derived from an EMBL/GenBank/DDBJ whole genome shotgun (WGS) entry which is preliminary data.</text>
</comment>
<accession>A0ABM9VFT6</accession>
<dbReference type="InterPro" id="IPR036388">
    <property type="entry name" value="WH-like_DNA-bd_sf"/>
</dbReference>
<keyword evidence="2" id="KW-1185">Reference proteome</keyword>
<evidence type="ECO:0008006" key="3">
    <source>
        <dbReference type="Google" id="ProtNLM"/>
    </source>
</evidence>
<name>A0ABM9VFT6_9HYPH</name>
<reference evidence="1 2" key="1">
    <citation type="submission" date="2016-01" db="EMBL/GenBank/DDBJ databases">
        <authorList>
            <person name="Regsiter A."/>
            <person name="william w."/>
        </authorList>
    </citation>
    <scope>NUCLEOTIDE SEQUENCE [LARGE SCALE GENOMIC DNA]</scope>
    <source>
        <strain evidence="1 2">CFBP 6927</strain>
    </source>
</reference>
<dbReference type="RefSeq" id="WP_080833419.1">
    <property type="nucleotide sequence ID" value="NZ_LT009756.1"/>
</dbReference>
<protein>
    <recommendedName>
        <fullName evidence="3">Helix-turn-helix domain-containing protein</fullName>
    </recommendedName>
</protein>
<evidence type="ECO:0000313" key="1">
    <source>
        <dbReference type="EMBL" id="CUX31928.1"/>
    </source>
</evidence>
<organism evidence="1 2">
    <name type="scientific">Agrobacterium genomosp. 13 str. CFBP 6927</name>
    <dbReference type="NCBI Taxonomy" id="1183428"/>
    <lineage>
        <taxon>Bacteria</taxon>
        <taxon>Pseudomonadati</taxon>
        <taxon>Pseudomonadota</taxon>
        <taxon>Alphaproteobacteria</taxon>
        <taxon>Hyphomicrobiales</taxon>
        <taxon>Rhizobiaceae</taxon>
        <taxon>Rhizobium/Agrobacterium group</taxon>
        <taxon>Agrobacterium</taxon>
        <taxon>Agrobacterium tumefaciens complex</taxon>
    </lineage>
</organism>
<proteinExistence type="predicted"/>
<dbReference type="Proteomes" id="UP000191812">
    <property type="component" value="Unassembled WGS sequence"/>
</dbReference>